<sequence>MSEIGEPSDEASGGFAAKWGKPKRAKVAVSKNGDNTQDTSGEVPTAHDVRIRATYTRPLTKSDPQAAPTTNPLPPIKSIFSSFTPATSSTPAATSNPVTPAPSAPAMEKAPKPVGLKPNVQSRTNLIPMAPSYQALRREIMRQVHADVMAGSQFADVEMPLCTRRTKAGKPYGLKTLSVNRKLLSAASAEYARLLSSAEPTHDGYAEDSDLEEDLEIGLLSSKPMNLSSPNTAVDAEGEKPKEIPPIHVTTLESESPFDGAYKTWQALALYLYDPEDHIAFTPLRSFDRTPLLSNTDHGEWRCSPKSMYRLAHKLKLKDLQAKAQKHIEANLTADNIVHELFSDFTWRYQDILRMETDVFHQLHSRDTNGVVDDAMEQIFERIAAGELPHSSGVLKSLFTSLVRSGKDVST</sequence>
<gene>
    <name evidence="2" type="ORF">EIP91_008212</name>
</gene>
<evidence type="ECO:0000313" key="3">
    <source>
        <dbReference type="Proteomes" id="UP000292702"/>
    </source>
</evidence>
<dbReference type="EMBL" id="RWJN01000045">
    <property type="protein sequence ID" value="TCD69277.1"/>
    <property type="molecule type" value="Genomic_DNA"/>
</dbReference>
<comment type="caution">
    <text evidence="2">The sequence shown here is derived from an EMBL/GenBank/DDBJ whole genome shotgun (WGS) entry which is preliminary data.</text>
</comment>
<dbReference type="Proteomes" id="UP000292702">
    <property type="component" value="Unassembled WGS sequence"/>
</dbReference>
<evidence type="ECO:0000256" key="1">
    <source>
        <dbReference type="SAM" id="MobiDB-lite"/>
    </source>
</evidence>
<feature type="compositionally biased region" description="Polar residues" evidence="1">
    <location>
        <begin position="57"/>
        <end position="70"/>
    </location>
</feature>
<name>A0A4V6N792_9APHY</name>
<dbReference type="OrthoDB" id="6359816at2759"/>
<feature type="region of interest" description="Disordered" evidence="1">
    <location>
        <begin position="1"/>
        <end position="120"/>
    </location>
</feature>
<protein>
    <submittedName>
        <fullName evidence="2">Uncharacterized protein</fullName>
    </submittedName>
</protein>
<organism evidence="2 3">
    <name type="scientific">Steccherinum ochraceum</name>
    <dbReference type="NCBI Taxonomy" id="92696"/>
    <lineage>
        <taxon>Eukaryota</taxon>
        <taxon>Fungi</taxon>
        <taxon>Dikarya</taxon>
        <taxon>Basidiomycota</taxon>
        <taxon>Agaricomycotina</taxon>
        <taxon>Agaricomycetes</taxon>
        <taxon>Polyporales</taxon>
        <taxon>Steccherinaceae</taxon>
        <taxon>Steccherinum</taxon>
    </lineage>
</organism>
<proteinExistence type="predicted"/>
<reference evidence="2 3" key="1">
    <citation type="submission" date="2018-11" db="EMBL/GenBank/DDBJ databases">
        <title>Genome assembly of Steccherinum ochraceum LE-BIN_3174, the white-rot fungus of the Steccherinaceae family (The Residual Polyporoid clade, Polyporales, Basidiomycota).</title>
        <authorList>
            <person name="Fedorova T.V."/>
            <person name="Glazunova O.A."/>
            <person name="Landesman E.O."/>
            <person name="Moiseenko K.V."/>
            <person name="Psurtseva N.V."/>
            <person name="Savinova O.S."/>
            <person name="Shakhova N.V."/>
            <person name="Tyazhelova T.V."/>
            <person name="Vasina D.V."/>
        </authorList>
    </citation>
    <scope>NUCLEOTIDE SEQUENCE [LARGE SCALE GENOMIC DNA]</scope>
    <source>
        <strain evidence="2 3">LE-BIN_3174</strain>
    </source>
</reference>
<keyword evidence="3" id="KW-1185">Reference proteome</keyword>
<evidence type="ECO:0000313" key="2">
    <source>
        <dbReference type="EMBL" id="TCD69277.1"/>
    </source>
</evidence>
<accession>A0A4V6N792</accession>
<feature type="compositionally biased region" description="Low complexity" evidence="1">
    <location>
        <begin position="81"/>
        <end position="98"/>
    </location>
</feature>
<feature type="compositionally biased region" description="Polar residues" evidence="1">
    <location>
        <begin position="32"/>
        <end position="42"/>
    </location>
</feature>
<dbReference type="STRING" id="92696.A0A4V6N792"/>
<dbReference type="AlphaFoldDB" id="A0A4V6N792"/>